<dbReference type="Proteomes" id="UP000567885">
    <property type="component" value="Unassembled WGS sequence"/>
</dbReference>
<evidence type="ECO:0000313" key="2">
    <source>
        <dbReference type="EMBL" id="KAF5668071.1"/>
    </source>
</evidence>
<dbReference type="OrthoDB" id="5035669at2759"/>
<protein>
    <submittedName>
        <fullName evidence="2">Uncharacterized protein</fullName>
    </submittedName>
</protein>
<proteinExistence type="predicted"/>
<gene>
    <name evidence="2" type="ORF">FHETE_5337</name>
</gene>
<keyword evidence="1" id="KW-0175">Coiled coil</keyword>
<organism evidence="2 3">
    <name type="scientific">Fusarium heterosporum</name>
    <dbReference type="NCBI Taxonomy" id="42747"/>
    <lineage>
        <taxon>Eukaryota</taxon>
        <taxon>Fungi</taxon>
        <taxon>Dikarya</taxon>
        <taxon>Ascomycota</taxon>
        <taxon>Pezizomycotina</taxon>
        <taxon>Sordariomycetes</taxon>
        <taxon>Hypocreomycetidae</taxon>
        <taxon>Hypocreales</taxon>
        <taxon>Nectriaceae</taxon>
        <taxon>Fusarium</taxon>
        <taxon>Fusarium heterosporum species complex</taxon>
    </lineage>
</organism>
<feature type="coiled-coil region" evidence="1">
    <location>
        <begin position="729"/>
        <end position="763"/>
    </location>
</feature>
<accession>A0A8H5WQ44</accession>
<sequence length="810" mass="90694">MPRILTMRIHFGNDLLSQLVSIHSDYPVAHYELPIPTHIEVIPEESIDNSEGDAIISKIKEHLANGADDERHALIFIPPLVQDNLFAGYQHQLGQDQVSCKFELFNARQMKKSLVYGGNVLGNGFKGVIVDVDLEHPRVLRFPKHDSPGDRESGRMEWQQAVLNDIGRYFEDTSLPPHNIRDELEDLSEEQLSMVWCDLLSARYQQLIVTNVVLGDVNDEPRFEHQIYSTDLTVNLLTESGDELFNSELFERFASHSNSHVVHGMCMTFVQQDEDSSLIGLLSDIFTTAKMSNPPRPQQVVIDTALSQLPDAHKAGIIRGWVSDWYSQAETREKEAKATVQQAALERTTLKEQKKDLESRTEVVREQQKRLNRMIEAVQGLPGQIVSLTDETKTQGNAAEATREDVAKLVENIAIVKASFDNNASDHGETRSHISTSLPKLESSIKDTTVDVEKRLSGVLKEMSKKLNSLAEGDKQRVQAVHDRQEGLRTSLDDRNQNLQTVQESQRSISALLAVFQADTGKGFPSALESFASGLKQTLALETEGSRKSLTGLRTVADDTRKGVLALQGDQKTLSATLQSFAEEFKQTSKTERERQDRASRLTHSIANEVKKALRDVEDGQKRLSTTLGTVTASLQESAKAESESRELISNSLDLVKSTLLTVATQGSIDSCKQATESKLDSCSRSISQIIPDLDKRVGDQELARRQTMESNIPGLLETRLDRLKETVSEEYVERINELKERYESEKSRVSQLLQEKSDLNIEVQSLRGIHTSLQNTRTLLQAAKLATQREAQLVTERNTEIPRVETAKV</sequence>
<evidence type="ECO:0000256" key="1">
    <source>
        <dbReference type="SAM" id="Coils"/>
    </source>
</evidence>
<keyword evidence="3" id="KW-1185">Reference proteome</keyword>
<dbReference type="EMBL" id="JAAGWQ010000095">
    <property type="protein sequence ID" value="KAF5668071.1"/>
    <property type="molecule type" value="Genomic_DNA"/>
</dbReference>
<evidence type="ECO:0000313" key="3">
    <source>
        <dbReference type="Proteomes" id="UP000567885"/>
    </source>
</evidence>
<reference evidence="2 3" key="1">
    <citation type="submission" date="2020-05" db="EMBL/GenBank/DDBJ databases">
        <title>Identification and distribution of gene clusters putatively required for synthesis of sphingolipid metabolism inhibitors in phylogenetically diverse species of the filamentous fungus Fusarium.</title>
        <authorList>
            <person name="Kim H.-S."/>
            <person name="Busman M."/>
            <person name="Brown D.W."/>
            <person name="Divon H."/>
            <person name="Uhlig S."/>
            <person name="Proctor R.H."/>
        </authorList>
    </citation>
    <scope>NUCLEOTIDE SEQUENCE [LARGE SCALE GENOMIC DNA]</scope>
    <source>
        <strain evidence="2 3">NRRL 20693</strain>
    </source>
</reference>
<comment type="caution">
    <text evidence="2">The sequence shown here is derived from an EMBL/GenBank/DDBJ whole genome shotgun (WGS) entry which is preliminary data.</text>
</comment>
<feature type="coiled-coil region" evidence="1">
    <location>
        <begin position="326"/>
        <end position="370"/>
    </location>
</feature>
<name>A0A8H5WQ44_FUSHE</name>
<dbReference type="AlphaFoldDB" id="A0A8H5WQ44"/>